<dbReference type="Gene3D" id="2.40.170.20">
    <property type="entry name" value="TonB-dependent receptor, beta-barrel domain"/>
    <property type="match status" value="1"/>
</dbReference>
<feature type="chain" id="PRO_5011530955" evidence="8">
    <location>
        <begin position="29"/>
        <end position="1001"/>
    </location>
</feature>
<dbReference type="EMBL" id="FOBB01000001">
    <property type="protein sequence ID" value="SEK70913.1"/>
    <property type="molecule type" value="Genomic_DNA"/>
</dbReference>
<dbReference type="InterPro" id="IPR036942">
    <property type="entry name" value="Beta-barrel_TonB_sf"/>
</dbReference>
<dbReference type="InterPro" id="IPR023996">
    <property type="entry name" value="TonB-dep_OMP_SusC/RagA"/>
</dbReference>
<evidence type="ECO:0000256" key="7">
    <source>
        <dbReference type="PROSITE-ProRule" id="PRU01360"/>
    </source>
</evidence>
<dbReference type="Gene3D" id="2.170.130.10">
    <property type="entry name" value="TonB-dependent receptor, plug domain"/>
    <property type="match status" value="1"/>
</dbReference>
<feature type="signal peptide" evidence="8">
    <location>
        <begin position="1"/>
        <end position="28"/>
    </location>
</feature>
<dbReference type="NCBIfam" id="TIGR04056">
    <property type="entry name" value="OMP_RagA_SusC"/>
    <property type="match status" value="1"/>
</dbReference>
<dbReference type="Proteomes" id="UP000198984">
    <property type="component" value="Unassembled WGS sequence"/>
</dbReference>
<keyword evidence="4 7" id="KW-0812">Transmembrane</keyword>
<dbReference type="InterPro" id="IPR037066">
    <property type="entry name" value="Plug_dom_sf"/>
</dbReference>
<comment type="subcellular location">
    <subcellularLocation>
        <location evidence="1 7">Cell outer membrane</location>
        <topology evidence="1 7">Multi-pass membrane protein</topology>
    </subcellularLocation>
</comment>
<keyword evidence="6 7" id="KW-0998">Cell outer membrane</keyword>
<reference evidence="10 11" key="1">
    <citation type="submission" date="2016-10" db="EMBL/GenBank/DDBJ databases">
        <authorList>
            <person name="de Groot N.N."/>
        </authorList>
    </citation>
    <scope>NUCLEOTIDE SEQUENCE [LARGE SCALE GENOMIC DNA]</scope>
    <source>
        <strain evidence="10 11">DSM 21039</strain>
    </source>
</reference>
<dbReference type="RefSeq" id="WP_089906779.1">
    <property type="nucleotide sequence ID" value="NZ_FOBB01000001.1"/>
</dbReference>
<evidence type="ECO:0000256" key="4">
    <source>
        <dbReference type="ARBA" id="ARBA00022692"/>
    </source>
</evidence>
<evidence type="ECO:0000256" key="3">
    <source>
        <dbReference type="ARBA" id="ARBA00022452"/>
    </source>
</evidence>
<gene>
    <name evidence="10" type="ORF">SAMN04488505_101744</name>
</gene>
<keyword evidence="2 7" id="KW-0813">Transport</keyword>
<evidence type="ECO:0000259" key="9">
    <source>
        <dbReference type="Pfam" id="PF07715"/>
    </source>
</evidence>
<dbReference type="Pfam" id="PF07715">
    <property type="entry name" value="Plug"/>
    <property type="match status" value="1"/>
</dbReference>
<proteinExistence type="inferred from homology"/>
<dbReference type="InterPro" id="IPR012910">
    <property type="entry name" value="Plug_dom"/>
</dbReference>
<protein>
    <submittedName>
        <fullName evidence="10">TonB-linked outer membrane protein, SusC/RagA family</fullName>
    </submittedName>
</protein>
<evidence type="ECO:0000256" key="8">
    <source>
        <dbReference type="SAM" id="SignalP"/>
    </source>
</evidence>
<evidence type="ECO:0000256" key="5">
    <source>
        <dbReference type="ARBA" id="ARBA00023136"/>
    </source>
</evidence>
<accession>A0A1H7J824</accession>
<evidence type="ECO:0000256" key="1">
    <source>
        <dbReference type="ARBA" id="ARBA00004571"/>
    </source>
</evidence>
<comment type="similarity">
    <text evidence="7">Belongs to the TonB-dependent receptor family.</text>
</comment>
<evidence type="ECO:0000313" key="11">
    <source>
        <dbReference type="Proteomes" id="UP000198984"/>
    </source>
</evidence>
<keyword evidence="3 7" id="KW-1134">Transmembrane beta strand</keyword>
<sequence>MTTQCYAIPCKRVAGAIVCLLLSAGSYAQSVYKSKDTSSISSSTDSISWLKKIPLKARDTIGHLPNNELFLYNNNAGAISKADMDEVRKLPYNSIDQMLNGRVTGVDIRTPSAEPGKRTSVFIRGTSTLLLKNSDLFYAQPTYIVDGVPLMPEHAFPYDIQRFDFNRLGTESNLLSFLDVNDIASIEVLKDFAASAKYGPLAANGIINITTKGPRSGRMKVSVNSWIGLSIKPTVNTVNGEYERNFRLPFYQQYATESQWRNFPRYLADSTQARYFGAADWDDLYYRNALSNGIQAAVSGGNRLANFRFSLGRTAQQGVADHTGMNRYDINFGINLMPVRNLMLTTFINGATLTRTRNEFIRDRSGDEDYLVNFENPPSPNKQYLQQYYTYMKDGLNRNRNNNARILANLHYTLGPDWALNTRFSIDYGQNFRDLFIPTTINDGNNFVSNFDGLSRRMVLDNSIRYDHTFVSKHHIDVTLGQYAQWDKWRYDYGKAYKGRSDYIKIYKPGDDSNKEGVFGNLRLQANYKDYTQSNVASFYTNVGYNYLEKYFVNLYLREDGSSNVPAESRWLFSPTLSAAWKISNEEFLHGSRWLSTLNLRASYGRVGRVLMDEYYKGGPIYNVDIGWDGNPNPGTYNAFPAINAAFGTGYVTSSLKWPYVEQLNVGLDVGLLNDRIHATLDVYSKTDRDLLLKIPVMEETGYTGLVKNGMDIRNYGYEVAIDADVIRGSKFQWSTGISAYTNQNKLLAMPDGVTDMVIGNHRLLVGKPTDRYWLLINDGIYNSDAEVPTNPSNGHKMTYQGATLHAGDPKWKDLNGDYVINDADRVMKGRQVPAIQGYFSNTFRYKQLELQVQCNYAFGRKIINQAMADHFDFAQRDGLDDVKGIKEVNFWSKIDGDYNKYPLYNPWSPVNAYQPDQTLFLEDGSFIKLRSVTLTYNLNAPWMQRAGIEQLRIYGTANNIWRWTRYSGGDPEAVDYFGYDQGYYNWAAPRSFTLGFNFQF</sequence>
<evidence type="ECO:0000256" key="6">
    <source>
        <dbReference type="ARBA" id="ARBA00023237"/>
    </source>
</evidence>
<evidence type="ECO:0000313" key="10">
    <source>
        <dbReference type="EMBL" id="SEK70913.1"/>
    </source>
</evidence>
<dbReference type="SUPFAM" id="SSF56935">
    <property type="entry name" value="Porins"/>
    <property type="match status" value="1"/>
</dbReference>
<dbReference type="STRING" id="573321.SAMN04488505_101744"/>
<organism evidence="10 11">
    <name type="scientific">Chitinophaga rupis</name>
    <dbReference type="NCBI Taxonomy" id="573321"/>
    <lineage>
        <taxon>Bacteria</taxon>
        <taxon>Pseudomonadati</taxon>
        <taxon>Bacteroidota</taxon>
        <taxon>Chitinophagia</taxon>
        <taxon>Chitinophagales</taxon>
        <taxon>Chitinophagaceae</taxon>
        <taxon>Chitinophaga</taxon>
    </lineage>
</organism>
<dbReference type="AlphaFoldDB" id="A0A1H7J824"/>
<feature type="domain" description="TonB-dependent receptor plug" evidence="9">
    <location>
        <begin position="76"/>
        <end position="206"/>
    </location>
</feature>
<keyword evidence="5 7" id="KW-0472">Membrane</keyword>
<keyword evidence="8" id="KW-0732">Signal</keyword>
<evidence type="ECO:0000256" key="2">
    <source>
        <dbReference type="ARBA" id="ARBA00022448"/>
    </source>
</evidence>
<dbReference type="InterPro" id="IPR039426">
    <property type="entry name" value="TonB-dep_rcpt-like"/>
</dbReference>
<name>A0A1H7J824_9BACT</name>
<dbReference type="GO" id="GO:0009279">
    <property type="term" value="C:cell outer membrane"/>
    <property type="evidence" value="ECO:0007669"/>
    <property type="project" value="UniProtKB-SubCell"/>
</dbReference>
<dbReference type="PROSITE" id="PS52016">
    <property type="entry name" value="TONB_DEPENDENT_REC_3"/>
    <property type="match status" value="1"/>
</dbReference>
<dbReference type="OrthoDB" id="9768177at2"/>
<keyword evidence="11" id="KW-1185">Reference proteome</keyword>